<reference evidence="2 3" key="1">
    <citation type="submission" date="2019-03" db="EMBL/GenBank/DDBJ databases">
        <title>First draft genome of Liparis tanakae, snailfish: a comprehensive survey of snailfish specific genes.</title>
        <authorList>
            <person name="Kim W."/>
            <person name="Song I."/>
            <person name="Jeong J.-H."/>
            <person name="Kim D."/>
            <person name="Kim S."/>
            <person name="Ryu S."/>
            <person name="Song J.Y."/>
            <person name="Lee S.K."/>
        </authorList>
    </citation>
    <scope>NUCLEOTIDE SEQUENCE [LARGE SCALE GENOMIC DNA]</scope>
    <source>
        <tissue evidence="2">Muscle</tissue>
    </source>
</reference>
<accession>A0A4Z2JJX8</accession>
<organism evidence="2 3">
    <name type="scientific">Liparis tanakae</name>
    <name type="common">Tanaka's snailfish</name>
    <dbReference type="NCBI Taxonomy" id="230148"/>
    <lineage>
        <taxon>Eukaryota</taxon>
        <taxon>Metazoa</taxon>
        <taxon>Chordata</taxon>
        <taxon>Craniata</taxon>
        <taxon>Vertebrata</taxon>
        <taxon>Euteleostomi</taxon>
        <taxon>Actinopterygii</taxon>
        <taxon>Neopterygii</taxon>
        <taxon>Teleostei</taxon>
        <taxon>Neoteleostei</taxon>
        <taxon>Acanthomorphata</taxon>
        <taxon>Eupercaria</taxon>
        <taxon>Perciformes</taxon>
        <taxon>Cottioidei</taxon>
        <taxon>Cottales</taxon>
        <taxon>Liparidae</taxon>
        <taxon>Liparis</taxon>
    </lineage>
</organism>
<name>A0A4Z2JJX8_9TELE</name>
<dbReference type="Proteomes" id="UP000314294">
    <property type="component" value="Unassembled WGS sequence"/>
</dbReference>
<evidence type="ECO:0000313" key="2">
    <source>
        <dbReference type="EMBL" id="TNN89552.1"/>
    </source>
</evidence>
<feature type="region of interest" description="Disordered" evidence="1">
    <location>
        <begin position="69"/>
        <end position="107"/>
    </location>
</feature>
<feature type="compositionally biased region" description="Polar residues" evidence="1">
    <location>
        <begin position="89"/>
        <end position="101"/>
    </location>
</feature>
<proteinExistence type="predicted"/>
<sequence length="264" mass="28859">MPRHRSYMADCCMRSLGKERSRGISGLRCPSPFAINHPRIGTTERQLRQKEDRHIHEYWIRVIWSSMGRPRKPNTHKSRHTADTDEAEYTSSGSISSNTLQMEGGRKGVTTPGPWGTRALAALALSSFSDDSSLYTSAAAAEGSSQVTARFAHRKGAQVAGNLDDITPRMQSQLDGPGILQGQRIPLGQRAGAHVASSGRANSRDVSNGEADRRSPLRANSGMPLKGPYPGCCTYTVSLSTRLLRQPLRQSFACIIFPVIFAFC</sequence>
<protein>
    <submittedName>
        <fullName evidence="2">Uncharacterized protein</fullName>
    </submittedName>
</protein>
<feature type="region of interest" description="Disordered" evidence="1">
    <location>
        <begin position="190"/>
        <end position="223"/>
    </location>
</feature>
<comment type="caution">
    <text evidence="2">The sequence shown here is derived from an EMBL/GenBank/DDBJ whole genome shotgun (WGS) entry which is preliminary data.</text>
</comment>
<dbReference type="AlphaFoldDB" id="A0A4Z2JJX8"/>
<evidence type="ECO:0000313" key="3">
    <source>
        <dbReference type="Proteomes" id="UP000314294"/>
    </source>
</evidence>
<evidence type="ECO:0000256" key="1">
    <source>
        <dbReference type="SAM" id="MobiDB-lite"/>
    </source>
</evidence>
<dbReference type="EMBL" id="SRLO01000001">
    <property type="protein sequence ID" value="TNN89552.1"/>
    <property type="molecule type" value="Genomic_DNA"/>
</dbReference>
<gene>
    <name evidence="2" type="ORF">EYF80_000155</name>
</gene>
<keyword evidence="3" id="KW-1185">Reference proteome</keyword>
<feature type="compositionally biased region" description="Basic residues" evidence="1">
    <location>
        <begin position="69"/>
        <end position="79"/>
    </location>
</feature>